<protein>
    <submittedName>
        <fullName evidence="1">Uncharacterized protein</fullName>
    </submittedName>
</protein>
<evidence type="ECO:0000313" key="2">
    <source>
        <dbReference type="Proteomes" id="UP000229112"/>
    </source>
</evidence>
<organism evidence="1 2">
    <name type="scientific">Candidatus Harrisonbacteria bacterium CG10_big_fil_rev_8_21_14_0_10_38_8</name>
    <dbReference type="NCBI Taxonomy" id="1974582"/>
    <lineage>
        <taxon>Bacteria</taxon>
        <taxon>Candidatus Harrisoniibacteriota</taxon>
    </lineage>
</organism>
<proteinExistence type="predicted"/>
<sequence>MFNLPKDDSRFSWTRHIKNKMIFYHISKNMVIKIFRNPDRYEEGIATDTIASMKVKKNNSKNKPKETEVWLMYKINNPLRRKPTDKKTKSKILMISTWIYPGRTKKGDSIPIPEEILAELETMLYD</sequence>
<dbReference type="EMBL" id="PFAY01000003">
    <property type="protein sequence ID" value="PIT93349.1"/>
    <property type="molecule type" value="Genomic_DNA"/>
</dbReference>
<comment type="caution">
    <text evidence="1">The sequence shown here is derived from an EMBL/GenBank/DDBJ whole genome shotgun (WGS) entry which is preliminary data.</text>
</comment>
<accession>A0A2M6WKP4</accession>
<reference evidence="2" key="1">
    <citation type="submission" date="2017-09" db="EMBL/GenBank/DDBJ databases">
        <title>Depth-based differentiation of microbial function through sediment-hosted aquifers and enrichment of novel symbionts in the deep terrestrial subsurface.</title>
        <authorList>
            <person name="Probst A.J."/>
            <person name="Ladd B."/>
            <person name="Jarett J.K."/>
            <person name="Geller-Mcgrath D.E."/>
            <person name="Sieber C.M.K."/>
            <person name="Emerson J.B."/>
            <person name="Anantharaman K."/>
            <person name="Thomas B.C."/>
            <person name="Malmstrom R."/>
            <person name="Stieglmeier M."/>
            <person name="Klingl A."/>
            <person name="Woyke T."/>
            <person name="Ryan C.M."/>
            <person name="Banfield J.F."/>
        </authorList>
    </citation>
    <scope>NUCLEOTIDE SEQUENCE [LARGE SCALE GENOMIC DNA]</scope>
</reference>
<gene>
    <name evidence="1" type="ORF">COU06_00530</name>
</gene>
<dbReference type="Proteomes" id="UP000229112">
    <property type="component" value="Unassembled WGS sequence"/>
</dbReference>
<name>A0A2M6WKP4_9BACT</name>
<evidence type="ECO:0000313" key="1">
    <source>
        <dbReference type="EMBL" id="PIT93349.1"/>
    </source>
</evidence>
<dbReference type="AlphaFoldDB" id="A0A2M6WKP4"/>